<protein>
    <submittedName>
        <fullName evidence="17">Hydrogenase</fullName>
    </submittedName>
</protein>
<evidence type="ECO:0000256" key="7">
    <source>
        <dbReference type="ARBA" id="ARBA00022737"/>
    </source>
</evidence>
<comment type="cofactor">
    <cofactor evidence="1">
        <name>[4Fe-4S] cluster</name>
        <dbReference type="ChEBI" id="CHEBI:49883"/>
    </cofactor>
</comment>
<keyword evidence="6" id="KW-0479">Metal-binding</keyword>
<evidence type="ECO:0000256" key="10">
    <source>
        <dbReference type="ARBA" id="ARBA00023014"/>
    </source>
</evidence>
<dbReference type="GeneID" id="96777294"/>
<keyword evidence="8" id="KW-1278">Translocase</keyword>
<evidence type="ECO:0000256" key="4">
    <source>
        <dbReference type="ARBA" id="ARBA00022485"/>
    </source>
</evidence>
<dbReference type="GO" id="GO:0051537">
    <property type="term" value="F:2 iron, 2 sulfur cluster binding"/>
    <property type="evidence" value="ECO:0007669"/>
    <property type="project" value="UniProtKB-KW"/>
</dbReference>
<feature type="domain" description="4Fe-4S ferredoxin-type" evidence="15">
    <location>
        <begin position="179"/>
        <end position="208"/>
    </location>
</feature>
<dbReference type="InterPro" id="IPR036991">
    <property type="entry name" value="Fe_hydrogenase_ssu_sf"/>
</dbReference>
<dbReference type="SUPFAM" id="SSF53920">
    <property type="entry name" value="Fe-only hydrogenase"/>
    <property type="match status" value="1"/>
</dbReference>
<dbReference type="SUPFAM" id="SSF54292">
    <property type="entry name" value="2Fe-2S ferredoxin-like"/>
    <property type="match status" value="1"/>
</dbReference>
<comment type="similarity">
    <text evidence="3">Belongs to the complex I 75 kDa subunit family.</text>
</comment>
<dbReference type="GO" id="GO:0008901">
    <property type="term" value="F:ferredoxin hydrogenase activity"/>
    <property type="evidence" value="ECO:0007669"/>
    <property type="project" value="InterPro"/>
</dbReference>
<dbReference type="Pfam" id="PF02256">
    <property type="entry name" value="Fe_hyd_SSU"/>
    <property type="match status" value="1"/>
</dbReference>
<keyword evidence="5" id="KW-0001">2Fe-2S</keyword>
<dbReference type="PROSITE" id="PS51379">
    <property type="entry name" value="4FE4S_FER_2"/>
    <property type="match status" value="2"/>
</dbReference>
<evidence type="ECO:0000256" key="8">
    <source>
        <dbReference type="ARBA" id="ARBA00022967"/>
    </source>
</evidence>
<comment type="subcellular location">
    <subcellularLocation>
        <location evidence="2">Membrane</location>
    </subcellularLocation>
</comment>
<keyword evidence="11" id="KW-0520">NAD</keyword>
<evidence type="ECO:0000313" key="18">
    <source>
        <dbReference type="Proteomes" id="UP000433181"/>
    </source>
</evidence>
<dbReference type="SUPFAM" id="SSF54862">
    <property type="entry name" value="4Fe-4S ferredoxins"/>
    <property type="match status" value="1"/>
</dbReference>
<dbReference type="GO" id="GO:0005506">
    <property type="term" value="F:iron ion binding"/>
    <property type="evidence" value="ECO:0007669"/>
    <property type="project" value="InterPro"/>
</dbReference>
<dbReference type="Gene3D" id="3.40.950.10">
    <property type="entry name" value="Fe-only Hydrogenase (Larger Subunit), Chain L, domain 3"/>
    <property type="match status" value="1"/>
</dbReference>
<dbReference type="SMART" id="SM00929">
    <property type="entry name" value="NADH-G_4Fe-4S_3"/>
    <property type="match status" value="1"/>
</dbReference>
<evidence type="ECO:0000256" key="6">
    <source>
        <dbReference type="ARBA" id="ARBA00022723"/>
    </source>
</evidence>
<dbReference type="InterPro" id="IPR036010">
    <property type="entry name" value="2Fe-2S_ferredoxin-like_sf"/>
</dbReference>
<comment type="cofactor">
    <cofactor evidence="13">
        <name>[2Fe-2S] cluster</name>
        <dbReference type="ChEBI" id="CHEBI:190135"/>
    </cofactor>
</comment>
<dbReference type="Gene3D" id="4.10.260.20">
    <property type="entry name" value="Iron hydrogenase, small subunit"/>
    <property type="match status" value="1"/>
</dbReference>
<comment type="caution">
    <text evidence="17">The sequence shown here is derived from an EMBL/GenBank/DDBJ whole genome shotgun (WGS) entry which is preliminary data.</text>
</comment>
<dbReference type="InterPro" id="IPR017896">
    <property type="entry name" value="4Fe4S_Fe-S-bd"/>
</dbReference>
<dbReference type="InterPro" id="IPR001041">
    <property type="entry name" value="2Fe-2S_ferredoxin-type"/>
</dbReference>
<evidence type="ECO:0000259" key="14">
    <source>
        <dbReference type="PROSITE" id="PS51085"/>
    </source>
</evidence>
<keyword evidence="18" id="KW-1185">Reference proteome</keyword>
<evidence type="ECO:0000259" key="16">
    <source>
        <dbReference type="PROSITE" id="PS51839"/>
    </source>
</evidence>
<dbReference type="CDD" id="cd00207">
    <property type="entry name" value="fer2"/>
    <property type="match status" value="1"/>
</dbReference>
<accession>A0A6I2UC85</accession>
<evidence type="ECO:0000256" key="11">
    <source>
        <dbReference type="ARBA" id="ARBA00023027"/>
    </source>
</evidence>
<organism evidence="17 18">
    <name type="scientific">Anaerovibrio slackiae</name>
    <dbReference type="NCBI Taxonomy" id="2652309"/>
    <lineage>
        <taxon>Bacteria</taxon>
        <taxon>Bacillati</taxon>
        <taxon>Bacillota</taxon>
        <taxon>Negativicutes</taxon>
        <taxon>Selenomonadales</taxon>
        <taxon>Selenomonadaceae</taxon>
        <taxon>Anaerovibrio</taxon>
    </lineage>
</organism>
<dbReference type="Pfam" id="PF02906">
    <property type="entry name" value="Fe_hyd_lg_C"/>
    <property type="match status" value="1"/>
</dbReference>
<dbReference type="FunFam" id="3.10.20.740:FF:000004">
    <property type="entry name" value="NADH-quinone oxidoreductase"/>
    <property type="match status" value="1"/>
</dbReference>
<evidence type="ECO:0000256" key="5">
    <source>
        <dbReference type="ARBA" id="ARBA00022714"/>
    </source>
</evidence>
<evidence type="ECO:0000256" key="13">
    <source>
        <dbReference type="ARBA" id="ARBA00034078"/>
    </source>
</evidence>
<feature type="domain" description="4Fe-4S ferredoxin-type" evidence="15">
    <location>
        <begin position="135"/>
        <end position="166"/>
    </location>
</feature>
<dbReference type="InterPro" id="IPR003149">
    <property type="entry name" value="Fe_hydrogenase_ssu"/>
</dbReference>
<gene>
    <name evidence="17" type="ORF">FYJ84_00020</name>
</gene>
<dbReference type="InterPro" id="IPR050340">
    <property type="entry name" value="Cytosolic_Fe-S_CAF"/>
</dbReference>
<keyword evidence="4" id="KW-0004">4Fe-4S</keyword>
<evidence type="ECO:0000256" key="9">
    <source>
        <dbReference type="ARBA" id="ARBA00023004"/>
    </source>
</evidence>
<keyword evidence="9" id="KW-0408">Iron</keyword>
<dbReference type="Gene3D" id="3.40.50.1780">
    <property type="match status" value="1"/>
</dbReference>
<evidence type="ECO:0000259" key="15">
    <source>
        <dbReference type="PROSITE" id="PS51379"/>
    </source>
</evidence>
<dbReference type="Pfam" id="PF12838">
    <property type="entry name" value="Fer4_7"/>
    <property type="match status" value="1"/>
</dbReference>
<dbReference type="Gene3D" id="3.30.70.20">
    <property type="match status" value="1"/>
</dbReference>
<dbReference type="PROSITE" id="PS51085">
    <property type="entry name" value="2FE2S_FER_2"/>
    <property type="match status" value="1"/>
</dbReference>
<name>A0A6I2UC85_9FIRM</name>
<dbReference type="InterPro" id="IPR019574">
    <property type="entry name" value="NADH_UbQ_OxRdtase_Gsu_4Fe4S-bd"/>
</dbReference>
<keyword evidence="10" id="KW-0411">Iron-sulfur</keyword>
<dbReference type="NCBIfam" id="TIGR02512">
    <property type="entry name" value="FeFe_hydrog_A"/>
    <property type="match status" value="1"/>
</dbReference>
<evidence type="ECO:0000256" key="12">
    <source>
        <dbReference type="ARBA" id="ARBA00023136"/>
    </source>
</evidence>
<reference evidence="17 18" key="1">
    <citation type="submission" date="2019-08" db="EMBL/GenBank/DDBJ databases">
        <title>In-depth cultivation of the pig gut microbiome towards novel bacterial diversity and tailored functional studies.</title>
        <authorList>
            <person name="Wylensek D."/>
            <person name="Hitch T.C.A."/>
            <person name="Clavel T."/>
        </authorList>
    </citation>
    <scope>NUCLEOTIDE SEQUENCE [LARGE SCALE GENOMIC DNA]</scope>
    <source>
        <strain evidence="17 18">WCA-693-APC-5D-A</strain>
    </source>
</reference>
<dbReference type="InterPro" id="IPR004108">
    <property type="entry name" value="Fe_hydrogenase_lsu_C"/>
</dbReference>
<evidence type="ECO:0000313" key="17">
    <source>
        <dbReference type="EMBL" id="MSU07389.1"/>
    </source>
</evidence>
<dbReference type="InterPro" id="IPR009016">
    <property type="entry name" value="Fe_hydrogenase"/>
</dbReference>
<keyword evidence="7" id="KW-0677">Repeat</keyword>
<evidence type="ECO:0000256" key="3">
    <source>
        <dbReference type="ARBA" id="ARBA00005404"/>
    </source>
</evidence>
<keyword evidence="12" id="KW-0472">Membrane</keyword>
<dbReference type="AlphaFoldDB" id="A0A6I2UC85"/>
<dbReference type="EMBL" id="VUNR01000001">
    <property type="protein sequence ID" value="MSU07389.1"/>
    <property type="molecule type" value="Genomic_DNA"/>
</dbReference>
<evidence type="ECO:0000256" key="1">
    <source>
        <dbReference type="ARBA" id="ARBA00001966"/>
    </source>
</evidence>
<dbReference type="RefSeq" id="WP_154404894.1">
    <property type="nucleotide sequence ID" value="NZ_VUNR01000001.1"/>
</dbReference>
<dbReference type="InterPro" id="IPR013352">
    <property type="entry name" value="Fe_hydrogenase_subset"/>
</dbReference>
<dbReference type="Gene3D" id="3.10.20.740">
    <property type="match status" value="1"/>
</dbReference>
<dbReference type="Proteomes" id="UP000433181">
    <property type="component" value="Unassembled WGS sequence"/>
</dbReference>
<sequence>MVNLKIDDIELSVEEGTTIMEAAKKLGIYIPHLCFLKGINEISACKVCVVEIQGKDKLVTACSTPVSEGMVVFTNSAKARSVRKSNVELILSQHDCLCATCVRSGNCPLQTLAGHLGIYDLPFERQVTEQAWDKEFPLIRDSKKCIKCMRCLQICSKVQGCDIWDVQNTGAYTNISTVDNMPISQAKCTLCGQCITHCPTGALKERNDLPAIYDILADPDKVTVVQIAPAVRTAWLERNDVEPGIDTEGRLVAALKRIGFDYVLDTVFSADVTIMEEGNELLERLRSKKQMPMFTSCCPGWVSYLTMYHPELLGQLSTTKSPQQIFGALIKTYFAEKTGVAPENICSIAIMPCVSKKREAALESMNASGYQDVDYVLTTREMVRLLRAEHIDPRGLKEKPFDSPIGDGTGAGAIFGVTGGVMEAALRTAYKVVTGEEADEDAFKAVRDTRTQGRDNAINLGGIRTAEFEIAGKVLKTCVVSGLKNAEEVIQQIQSGEAHYDFVEVMACPGGCVGGGGQPIHEEAEWAPKRGERLYELDKERKLRRSHENPQVQKLYKEFLETPLSEKAEHLLHTQHMWEKNYR</sequence>
<dbReference type="Pfam" id="PF10588">
    <property type="entry name" value="NADH-G_4Fe-4S_3"/>
    <property type="match status" value="1"/>
</dbReference>
<proteinExistence type="inferred from homology"/>
<dbReference type="GO" id="GO:0051539">
    <property type="term" value="F:4 iron, 4 sulfur cluster binding"/>
    <property type="evidence" value="ECO:0007669"/>
    <property type="project" value="UniProtKB-KW"/>
</dbReference>
<dbReference type="PROSITE" id="PS51839">
    <property type="entry name" value="4FE4S_HC3"/>
    <property type="match status" value="1"/>
</dbReference>
<dbReference type="FunFam" id="3.30.70.20:FF:000035">
    <property type="entry name" value="Iron hydrogenase 1"/>
    <property type="match status" value="1"/>
</dbReference>
<dbReference type="Pfam" id="PF13510">
    <property type="entry name" value="Fer2_4"/>
    <property type="match status" value="1"/>
</dbReference>
<feature type="domain" description="2Fe-2S ferredoxin-type" evidence="14">
    <location>
        <begin position="1"/>
        <end position="78"/>
    </location>
</feature>
<dbReference type="SMART" id="SM00902">
    <property type="entry name" value="Fe_hyd_SSU"/>
    <property type="match status" value="1"/>
</dbReference>
<feature type="domain" description="4Fe-4S His(Cys)3-ligated-type" evidence="16">
    <location>
        <begin position="78"/>
        <end position="117"/>
    </location>
</feature>
<dbReference type="PANTHER" id="PTHR11615">
    <property type="entry name" value="NITRATE, FORMATE, IRON DEHYDROGENASE"/>
    <property type="match status" value="1"/>
</dbReference>
<dbReference type="PROSITE" id="PS00198">
    <property type="entry name" value="4FE4S_FER_1"/>
    <property type="match status" value="1"/>
</dbReference>
<dbReference type="GO" id="GO:0016020">
    <property type="term" value="C:membrane"/>
    <property type="evidence" value="ECO:0007669"/>
    <property type="project" value="UniProtKB-SubCell"/>
</dbReference>
<dbReference type="InterPro" id="IPR017900">
    <property type="entry name" value="4Fe4S_Fe_S_CS"/>
</dbReference>
<evidence type="ECO:0000256" key="2">
    <source>
        <dbReference type="ARBA" id="ARBA00004370"/>
    </source>
</evidence>